<proteinExistence type="predicted"/>
<evidence type="ECO:0000313" key="2">
    <source>
        <dbReference type="EMBL" id="UJF34275.1"/>
    </source>
</evidence>
<keyword evidence="3" id="KW-1185">Reference proteome</keyword>
<dbReference type="Gene3D" id="2.50.20.10">
    <property type="entry name" value="Lipoprotein localisation LolA/LolB/LppX"/>
    <property type="match status" value="1"/>
</dbReference>
<dbReference type="PROSITE" id="PS51257">
    <property type="entry name" value="PROKAR_LIPOPROTEIN"/>
    <property type="match status" value="1"/>
</dbReference>
<dbReference type="EMBL" id="CP090978">
    <property type="protein sequence ID" value="UJF34275.1"/>
    <property type="molecule type" value="Genomic_DNA"/>
</dbReference>
<dbReference type="SUPFAM" id="SSF89392">
    <property type="entry name" value="Prokaryotic lipoproteins and lipoprotein localization factors"/>
    <property type="match status" value="1"/>
</dbReference>
<feature type="compositionally biased region" description="Polar residues" evidence="1">
    <location>
        <begin position="285"/>
        <end position="299"/>
    </location>
</feature>
<evidence type="ECO:0000256" key="1">
    <source>
        <dbReference type="SAM" id="MobiDB-lite"/>
    </source>
</evidence>
<organism evidence="2 3">
    <name type="scientific">Paenibacillus hexagrammi</name>
    <dbReference type="NCBI Taxonomy" id="2908839"/>
    <lineage>
        <taxon>Bacteria</taxon>
        <taxon>Bacillati</taxon>
        <taxon>Bacillota</taxon>
        <taxon>Bacilli</taxon>
        <taxon>Bacillales</taxon>
        <taxon>Paenibacillaceae</taxon>
        <taxon>Paenibacillus</taxon>
    </lineage>
</organism>
<gene>
    <name evidence="2" type="ORF">L0M14_03360</name>
</gene>
<dbReference type="PANTHER" id="PTHR37507">
    <property type="entry name" value="SPORULATION PROTEIN YDCC"/>
    <property type="match status" value="1"/>
</dbReference>
<dbReference type="InterPro" id="IPR052944">
    <property type="entry name" value="Sporulation_related"/>
</dbReference>
<dbReference type="RefSeq" id="WP_235120827.1">
    <property type="nucleotide sequence ID" value="NZ_CP090978.1"/>
</dbReference>
<evidence type="ECO:0008006" key="4">
    <source>
        <dbReference type="Google" id="ProtNLM"/>
    </source>
</evidence>
<dbReference type="InterPro" id="IPR029046">
    <property type="entry name" value="LolA/LolB/LppX"/>
</dbReference>
<accession>A0ABY3SLJ8</accession>
<protein>
    <recommendedName>
        <fullName evidence="4">DUF4367 domain-containing protein</fullName>
    </recommendedName>
</protein>
<feature type="compositionally biased region" description="Low complexity" evidence="1">
    <location>
        <begin position="300"/>
        <end position="311"/>
    </location>
</feature>
<feature type="region of interest" description="Disordered" evidence="1">
    <location>
        <begin position="223"/>
        <end position="316"/>
    </location>
</feature>
<name>A0ABY3SLJ8_9BACL</name>
<evidence type="ECO:0000313" key="3">
    <source>
        <dbReference type="Proteomes" id="UP001649230"/>
    </source>
</evidence>
<sequence length="432" mass="46986">MRRVTWMVAVMMCLAVVLAGCGMGKKDAGSIVKDLDHVISKQSSYQASGNMILHTGQQPQEYQVEVAYSPEHFYRIALTNASKDITQIVLRNEEGVFVLTPHLKKSFRFQSDWPENQGQVYLFQSLAKSIIADKERQFTTENEAYVFDVAANYQNEMLARQKIWLDKKNLAPQQVQVSDANQNVMVQVNFTKFEFDAKFDKDYFQMERNMTAWDAQTLPTMGDVAVSDGDQDASGKSAMDQNLTATGGQSDQASGQGGKGTGTAGTAKGQVAANGGKTDGKQGDANDQTASTAGQTTGKQANANGQAAAGQDSKQTASVKQSIGIIEPSYLPKDVVKQDITDMKLGEDPAVLLRYKGKYNYSLIEVEPQSKTVSFQPGDIVDLGFTIAVLTGDDKKTLTWTNDGVEFRLTTGDLPVSEMINIATSVQGQSGK</sequence>
<reference evidence="2 3" key="1">
    <citation type="journal article" date="2024" name="Int. J. Syst. Evol. Microbiol.">
        <title>Paenibacillus hexagrammi sp. nov., a novel bacterium isolated from the gut content of Hexagrammos agrammus.</title>
        <authorList>
            <person name="Jung H.K."/>
            <person name="Kim D.G."/>
            <person name="Zin H."/>
            <person name="Park J."/>
            <person name="Jung H."/>
            <person name="Kim Y.O."/>
            <person name="Kong H.J."/>
            <person name="Kim J.W."/>
            <person name="Kim Y.S."/>
        </authorList>
    </citation>
    <scope>NUCLEOTIDE SEQUENCE [LARGE SCALE GENOMIC DNA]</scope>
    <source>
        <strain evidence="2 3">YPD9-1</strain>
    </source>
</reference>
<dbReference type="PANTHER" id="PTHR37507:SF2">
    <property type="entry name" value="SPORULATION PROTEIN YDCC"/>
    <property type="match status" value="1"/>
</dbReference>
<dbReference type="Proteomes" id="UP001649230">
    <property type="component" value="Chromosome"/>
</dbReference>